<keyword evidence="9" id="KW-0808">Transferase</keyword>
<dbReference type="PANTHER" id="PTHR11601">
    <property type="entry name" value="CYSTEINE DESULFURYLASE FAMILY MEMBER"/>
    <property type="match status" value="1"/>
</dbReference>
<dbReference type="EMBL" id="AP019400">
    <property type="protein sequence ID" value="BBI34707.1"/>
    <property type="molecule type" value="Genomic_DNA"/>
</dbReference>
<reference evidence="9 10" key="1">
    <citation type="submission" date="2019-01" db="EMBL/GenBank/DDBJ databases">
        <title>Complete genome sequence of Cohnella hallensis HS21 isolated from Korean fir (Abies koreana) rhizospheric soil.</title>
        <authorList>
            <person name="Jiang L."/>
            <person name="Kang S.W."/>
            <person name="Kim S."/>
            <person name="Jung J."/>
            <person name="Kim C.Y."/>
            <person name="Kim D.H."/>
            <person name="Kim S.W."/>
            <person name="Lee J."/>
        </authorList>
    </citation>
    <scope>NUCLEOTIDE SEQUENCE [LARGE SCALE GENOMIC DNA]</scope>
    <source>
        <strain evidence="9 10">HS21</strain>
    </source>
</reference>
<dbReference type="InterPro" id="IPR016454">
    <property type="entry name" value="Cysteine_dSase"/>
</dbReference>
<dbReference type="Proteomes" id="UP000289856">
    <property type="component" value="Chromosome"/>
</dbReference>
<gene>
    <name evidence="9" type="ORF">KCTCHS21_41060</name>
</gene>
<dbReference type="GO" id="GO:0031071">
    <property type="term" value="F:cysteine desulfurase activity"/>
    <property type="evidence" value="ECO:0007669"/>
    <property type="project" value="UniProtKB-ARBA"/>
</dbReference>
<comment type="cofactor">
    <cofactor evidence="1 7">
        <name>pyridoxal 5'-phosphate</name>
        <dbReference type="ChEBI" id="CHEBI:597326"/>
    </cofactor>
</comment>
<evidence type="ECO:0000259" key="8">
    <source>
        <dbReference type="Pfam" id="PF00266"/>
    </source>
</evidence>
<keyword evidence="5" id="KW-0408">Iron</keyword>
<dbReference type="Gene3D" id="3.40.640.10">
    <property type="entry name" value="Type I PLP-dependent aspartate aminotransferase-like (Major domain)"/>
    <property type="match status" value="1"/>
</dbReference>
<dbReference type="InterPro" id="IPR015421">
    <property type="entry name" value="PyrdxlP-dep_Trfase_major"/>
</dbReference>
<dbReference type="OrthoDB" id="9808002at2"/>
<protein>
    <submittedName>
        <fullName evidence="9">Aminotransferase V</fullName>
    </submittedName>
</protein>
<evidence type="ECO:0000256" key="1">
    <source>
        <dbReference type="ARBA" id="ARBA00001933"/>
    </source>
</evidence>
<keyword evidence="10" id="KW-1185">Reference proteome</keyword>
<dbReference type="Gene3D" id="3.90.1150.10">
    <property type="entry name" value="Aspartate Aminotransferase, domain 1"/>
    <property type="match status" value="1"/>
</dbReference>
<dbReference type="InterPro" id="IPR020578">
    <property type="entry name" value="Aminotrans_V_PyrdxlP_BS"/>
</dbReference>
<dbReference type="InterPro" id="IPR015422">
    <property type="entry name" value="PyrdxlP-dep_Trfase_small"/>
</dbReference>
<keyword evidence="6" id="KW-0411">Iron-sulfur</keyword>
<dbReference type="KEGG" id="cohn:KCTCHS21_41060"/>
<sequence>MKTYYYDHCASTPMLPTVIDTMSELMKLHYANASALHQAGAEAMKLVERARTSIAARMGASSKEIVFTSGGTESNNLAIKGSIYKVTRVSKHIITTAIEHASVYQSVRQLETMGIQVTILPVDHLGRVNPDDVAQAIRKDTVLVSIMQVNNETGVIQPIQEIGKIISKHSHVRFHVDGVQAIGKVPFDWAGSGVHLYTGSAHKFGGPKGMGFLLVKEGVELAPLQSGGDQEQGIRSGTLNVPGIVAMSQALRLTIESRENRRQRMYEMRRQLLELVSRIPELVLNGLSSSDKQFNENDYAPHIVNLSYPGMKPEVIVHMLEKHGIQVSTQSACSSKSLKPSRVLLAMGFDADRASGSIRISFGDEHSKEDIEILGERLKMAVAKLKPLERKQ</sequence>
<organism evidence="9 10">
    <name type="scientific">Cohnella abietis</name>
    <dbReference type="NCBI Taxonomy" id="2507935"/>
    <lineage>
        <taxon>Bacteria</taxon>
        <taxon>Bacillati</taxon>
        <taxon>Bacillota</taxon>
        <taxon>Bacilli</taxon>
        <taxon>Bacillales</taxon>
        <taxon>Paenibacillaceae</taxon>
        <taxon>Cohnella</taxon>
    </lineage>
</organism>
<dbReference type="PROSITE" id="PS00595">
    <property type="entry name" value="AA_TRANSFER_CLASS_5"/>
    <property type="match status" value="1"/>
</dbReference>
<dbReference type="Pfam" id="PF00266">
    <property type="entry name" value="Aminotran_5"/>
    <property type="match status" value="1"/>
</dbReference>
<evidence type="ECO:0000256" key="6">
    <source>
        <dbReference type="ARBA" id="ARBA00023014"/>
    </source>
</evidence>
<dbReference type="RefSeq" id="WP_130612474.1">
    <property type="nucleotide sequence ID" value="NZ_AP019400.1"/>
</dbReference>
<dbReference type="FunFam" id="3.40.640.10:FF:000084">
    <property type="entry name" value="IscS-like cysteine desulfurase"/>
    <property type="match status" value="1"/>
</dbReference>
<dbReference type="GO" id="GO:0051536">
    <property type="term" value="F:iron-sulfur cluster binding"/>
    <property type="evidence" value="ECO:0007669"/>
    <property type="project" value="UniProtKB-KW"/>
</dbReference>
<dbReference type="InterPro" id="IPR000192">
    <property type="entry name" value="Aminotrans_V_dom"/>
</dbReference>
<evidence type="ECO:0000313" key="10">
    <source>
        <dbReference type="Proteomes" id="UP000289856"/>
    </source>
</evidence>
<keyword evidence="4" id="KW-0663">Pyridoxal phosphate</keyword>
<evidence type="ECO:0000256" key="5">
    <source>
        <dbReference type="ARBA" id="ARBA00023004"/>
    </source>
</evidence>
<evidence type="ECO:0000256" key="3">
    <source>
        <dbReference type="ARBA" id="ARBA00022723"/>
    </source>
</evidence>
<accession>A0A3T1D9C7</accession>
<evidence type="ECO:0000256" key="4">
    <source>
        <dbReference type="ARBA" id="ARBA00022898"/>
    </source>
</evidence>
<dbReference type="PIRSF" id="PIRSF005572">
    <property type="entry name" value="NifS"/>
    <property type="match status" value="1"/>
</dbReference>
<evidence type="ECO:0000256" key="7">
    <source>
        <dbReference type="RuleBase" id="RU004504"/>
    </source>
</evidence>
<comment type="similarity">
    <text evidence="2">Belongs to the class-V pyridoxal-phosphate-dependent aminotransferase family. NifS/IscS subfamily.</text>
</comment>
<dbReference type="PANTHER" id="PTHR11601:SF50">
    <property type="entry name" value="CYSTEINE DESULFURASE ISCS 2-RELATED"/>
    <property type="match status" value="1"/>
</dbReference>
<keyword evidence="3" id="KW-0479">Metal-binding</keyword>
<dbReference type="SUPFAM" id="SSF53383">
    <property type="entry name" value="PLP-dependent transferases"/>
    <property type="match status" value="1"/>
</dbReference>
<feature type="domain" description="Aminotransferase class V" evidence="8">
    <location>
        <begin position="5"/>
        <end position="374"/>
    </location>
</feature>
<proteinExistence type="inferred from homology"/>
<keyword evidence="9" id="KW-0032">Aminotransferase</keyword>
<evidence type="ECO:0000256" key="2">
    <source>
        <dbReference type="ARBA" id="ARBA00006490"/>
    </source>
</evidence>
<name>A0A3T1D9C7_9BACL</name>
<dbReference type="GO" id="GO:0008483">
    <property type="term" value="F:transaminase activity"/>
    <property type="evidence" value="ECO:0007669"/>
    <property type="project" value="UniProtKB-KW"/>
</dbReference>
<dbReference type="GO" id="GO:0046872">
    <property type="term" value="F:metal ion binding"/>
    <property type="evidence" value="ECO:0007669"/>
    <property type="project" value="UniProtKB-KW"/>
</dbReference>
<evidence type="ECO:0000313" key="9">
    <source>
        <dbReference type="EMBL" id="BBI34707.1"/>
    </source>
</evidence>
<dbReference type="Gene3D" id="1.10.260.50">
    <property type="match status" value="1"/>
</dbReference>
<dbReference type="AlphaFoldDB" id="A0A3T1D9C7"/>
<dbReference type="InterPro" id="IPR015424">
    <property type="entry name" value="PyrdxlP-dep_Trfase"/>
</dbReference>